<dbReference type="PANTHER" id="PTHR40465">
    <property type="entry name" value="CHROMOSOME 1, WHOLE GENOME SHOTGUN SEQUENCE"/>
    <property type="match status" value="1"/>
</dbReference>
<feature type="transmembrane region" description="Helical" evidence="1">
    <location>
        <begin position="264"/>
        <end position="286"/>
    </location>
</feature>
<evidence type="ECO:0000259" key="2">
    <source>
        <dbReference type="Pfam" id="PF20152"/>
    </source>
</evidence>
<proteinExistence type="predicted"/>
<dbReference type="Pfam" id="PF20152">
    <property type="entry name" value="DUF6534"/>
    <property type="match status" value="1"/>
</dbReference>
<keyword evidence="1" id="KW-0472">Membrane</keyword>
<dbReference type="OrthoDB" id="2953893at2759"/>
<dbReference type="RefSeq" id="XP_037215968.1">
    <property type="nucleotide sequence ID" value="XM_037366574.1"/>
</dbReference>
<feature type="transmembrane region" description="Helical" evidence="1">
    <location>
        <begin position="180"/>
        <end position="201"/>
    </location>
</feature>
<feature type="transmembrane region" description="Helical" evidence="1">
    <location>
        <begin position="75"/>
        <end position="97"/>
    </location>
</feature>
<feature type="domain" description="DUF6534" evidence="2">
    <location>
        <begin position="229"/>
        <end position="315"/>
    </location>
</feature>
<gene>
    <name evidence="3" type="ORF">MIND_00997100</name>
</gene>
<dbReference type="PANTHER" id="PTHR40465:SF1">
    <property type="entry name" value="DUF6534 DOMAIN-CONTAINING PROTEIN"/>
    <property type="match status" value="1"/>
</dbReference>
<comment type="caution">
    <text evidence="3">The sequence shown here is derived from an EMBL/GenBank/DDBJ whole genome shotgun (WGS) entry which is preliminary data.</text>
</comment>
<accession>A0A8H6S7S5</accession>
<protein>
    <recommendedName>
        <fullName evidence="2">DUF6534 domain-containing protein</fullName>
    </recommendedName>
</protein>
<evidence type="ECO:0000256" key="1">
    <source>
        <dbReference type="SAM" id="Phobius"/>
    </source>
</evidence>
<dbReference type="AlphaFoldDB" id="A0A8H6S7S5"/>
<keyword evidence="1" id="KW-0812">Transmembrane</keyword>
<organism evidence="3 4">
    <name type="scientific">Mycena indigotica</name>
    <dbReference type="NCBI Taxonomy" id="2126181"/>
    <lineage>
        <taxon>Eukaryota</taxon>
        <taxon>Fungi</taxon>
        <taxon>Dikarya</taxon>
        <taxon>Basidiomycota</taxon>
        <taxon>Agaricomycotina</taxon>
        <taxon>Agaricomycetes</taxon>
        <taxon>Agaricomycetidae</taxon>
        <taxon>Agaricales</taxon>
        <taxon>Marasmiineae</taxon>
        <taxon>Mycenaceae</taxon>
        <taxon>Mycena</taxon>
    </lineage>
</organism>
<reference evidence="3" key="1">
    <citation type="submission" date="2020-05" db="EMBL/GenBank/DDBJ databases">
        <title>Mycena genomes resolve the evolution of fungal bioluminescence.</title>
        <authorList>
            <person name="Tsai I.J."/>
        </authorList>
    </citation>
    <scope>NUCLEOTIDE SEQUENCE</scope>
    <source>
        <strain evidence="3">171206Taipei</strain>
    </source>
</reference>
<evidence type="ECO:0000313" key="4">
    <source>
        <dbReference type="Proteomes" id="UP000636479"/>
    </source>
</evidence>
<dbReference type="Proteomes" id="UP000636479">
    <property type="component" value="Unassembled WGS sequence"/>
</dbReference>
<dbReference type="InterPro" id="IPR045339">
    <property type="entry name" value="DUF6534"/>
</dbReference>
<dbReference type="EMBL" id="JACAZF010000009">
    <property type="protein sequence ID" value="KAF7294605.1"/>
    <property type="molecule type" value="Genomic_DNA"/>
</dbReference>
<feature type="transmembrane region" description="Helical" evidence="1">
    <location>
        <begin position="31"/>
        <end position="54"/>
    </location>
</feature>
<sequence>MITLVLFLSGSAKSSPTTVFCRSCNQEIRLIFIHVALVVGCLQGTTSSSVLVVYKELYTPFRSFEVSHGFSNRAIFIGAMINWFLFGALFVQIYIYYTAFPKDPRWAKIGVAAVLFLELVETLSDVHDLGRTFGWGWGDMESLDVVGWAWFSVPVLSPIIASIGQSFFSYRIYLIGQTICIPILICLTSLLQLGAGLWSAVNICLAGRFSLLQSRNDMLATTLWLASTSLCDLIIVFGMVYYLSKSRQREFGRMNSTISRIIYLTVETGAVCTIVVLVDLYLVIAFKSTNIHLALCMELSKIYSNSILLIFNSRATISHQAAPDTNLSIHVSGMEARSTNTATLQFALRTNTRSSTTSDLDLNLSGGLDGVKESKRNSLVV</sequence>
<keyword evidence="1" id="KW-1133">Transmembrane helix</keyword>
<feature type="transmembrane region" description="Helical" evidence="1">
    <location>
        <begin position="221"/>
        <end position="243"/>
    </location>
</feature>
<evidence type="ECO:0000313" key="3">
    <source>
        <dbReference type="EMBL" id="KAF7294605.1"/>
    </source>
</evidence>
<keyword evidence="4" id="KW-1185">Reference proteome</keyword>
<name>A0A8H6S7S5_9AGAR</name>
<dbReference type="GeneID" id="59349090"/>
<feature type="transmembrane region" description="Helical" evidence="1">
    <location>
        <begin position="148"/>
        <end position="168"/>
    </location>
</feature>